<reference evidence="1 2" key="1">
    <citation type="submission" date="2018-04" db="EMBL/GenBank/DDBJ databases">
        <authorList>
            <person name="Huttner S."/>
            <person name="Dainat J."/>
        </authorList>
    </citation>
    <scope>NUCLEOTIDE SEQUENCE [LARGE SCALE GENOMIC DNA]</scope>
</reference>
<organism evidence="1 2">
    <name type="scientific">Thermothielavioides terrestris</name>
    <dbReference type="NCBI Taxonomy" id="2587410"/>
    <lineage>
        <taxon>Eukaryota</taxon>
        <taxon>Fungi</taxon>
        <taxon>Dikarya</taxon>
        <taxon>Ascomycota</taxon>
        <taxon>Pezizomycotina</taxon>
        <taxon>Sordariomycetes</taxon>
        <taxon>Sordariomycetidae</taxon>
        <taxon>Sordariales</taxon>
        <taxon>Chaetomiaceae</taxon>
        <taxon>Thermothielavioides</taxon>
    </lineage>
</organism>
<protein>
    <submittedName>
        <fullName evidence="1">759a39bc-94ba-4a0c-b116-5d4f372c6c79</fullName>
    </submittedName>
</protein>
<evidence type="ECO:0000313" key="2">
    <source>
        <dbReference type="Proteomes" id="UP000289323"/>
    </source>
</evidence>
<evidence type="ECO:0000313" key="1">
    <source>
        <dbReference type="EMBL" id="SPQ26957.1"/>
    </source>
</evidence>
<dbReference type="EMBL" id="OUUZ01000018">
    <property type="protein sequence ID" value="SPQ26957.1"/>
    <property type="molecule type" value="Genomic_DNA"/>
</dbReference>
<name>A0A446BWT5_9PEZI</name>
<dbReference type="AlphaFoldDB" id="A0A446BWT5"/>
<accession>A0A446BWT5</accession>
<proteinExistence type="predicted"/>
<dbReference type="Proteomes" id="UP000289323">
    <property type="component" value="Unassembled WGS sequence"/>
</dbReference>
<sequence length="212" mass="23538">MLRNIQTFLLPGHFYLQKIILASDFKPVSILKTSLGVKRANTLPLWDLDPKVILNTIIISNAGGIKDVHFIPATRRVPGWSGLSISTRTTGRFAYFTLTTAIHIAALDISDLGDVNRLDDPNEDQPTVGPHHVKIAPDRQHLGSSTRPLADFRALYIDIDADGSLRFNRSIDFSKEFTNRGGGKLHSIVVYDTTDPMKPLYYSSIRAEVPKG</sequence>
<gene>
    <name evidence="1" type="ORF">TT172_LOCUS9376</name>
</gene>